<dbReference type="InterPro" id="IPR011084">
    <property type="entry name" value="DRMBL"/>
</dbReference>
<evidence type="ECO:0000256" key="2">
    <source>
        <dbReference type="ARBA" id="ARBA00010304"/>
    </source>
</evidence>
<dbReference type="GO" id="GO:0006303">
    <property type="term" value="P:double-strand break repair via nonhomologous end joining"/>
    <property type="evidence" value="ECO:0007669"/>
    <property type="project" value="TreeGrafter"/>
</dbReference>
<evidence type="ECO:0000256" key="5">
    <source>
        <dbReference type="ARBA" id="ARBA00023242"/>
    </source>
</evidence>
<sequence length="516" mass="60068">MEQLVIEISSDEEKIKVKEKKKKLQTLRKDRKQATIKNYFKQTNGQTYFKTFQKSSRPVQKEVNLSMTQLLEVKLEEEDRILSDSQIQPAPNIKLECITDNFQNQIDPSRIFDEIVNKIFANQDYAKQSINMDRSLVAVMSDASDDEEQNTENKKPSKRKKAICPNYKIIEGSLFAVDAFRYGEISGVEHYFLTHFHADHYIGLKKKFCHTIYLSEITAKLVRQFIGVAEEYLNIVYVDVPFYVENVCIIPLDANHCPGGLLFLFKFPDGRNVLHTGDFRANDEMIEKLHQFECPTLDLIYLDTTYLHSKRRMPSQKESIDFVLHSVQKYLEDFIGEKFIILVGAYLIGKEKVWMAIAEKFNFKVYLEKERFKAFKEICTASVSHFKFYKKYVTLNEQEAEIRIVNMLQITYISLRDFLSENQDSFNTLLGISATGWVNNKYTSGRISLINCQYSEHSSYDELEKFIVGTNPKNVISTVPIRPINSDITAEVPREWLTEEGKSKKKKKQQKLPVKK</sequence>
<dbReference type="GO" id="GO:0005634">
    <property type="term" value="C:nucleus"/>
    <property type="evidence" value="ECO:0007669"/>
    <property type="project" value="UniProtKB-SubCell"/>
</dbReference>
<feature type="coiled-coil region" evidence="6">
    <location>
        <begin position="1"/>
        <end position="37"/>
    </location>
</feature>
<keyword evidence="5" id="KW-0539">Nucleus</keyword>
<dbReference type="InterPro" id="IPR036866">
    <property type="entry name" value="RibonucZ/Hydroxyglut_hydro"/>
</dbReference>
<proteinExistence type="inferred from homology"/>
<dbReference type="GO" id="GO:0036297">
    <property type="term" value="P:interstrand cross-link repair"/>
    <property type="evidence" value="ECO:0007669"/>
    <property type="project" value="TreeGrafter"/>
</dbReference>
<dbReference type="Proteomes" id="UP001153620">
    <property type="component" value="Chromosome 1"/>
</dbReference>
<evidence type="ECO:0000256" key="1">
    <source>
        <dbReference type="ARBA" id="ARBA00004123"/>
    </source>
</evidence>
<evidence type="ECO:0000256" key="4">
    <source>
        <dbReference type="ARBA" id="ARBA00023204"/>
    </source>
</evidence>
<reference evidence="8" key="1">
    <citation type="submission" date="2022-01" db="EMBL/GenBank/DDBJ databases">
        <authorList>
            <person name="King R."/>
        </authorList>
    </citation>
    <scope>NUCLEOTIDE SEQUENCE</scope>
</reference>
<dbReference type="InterPro" id="IPR001279">
    <property type="entry name" value="Metallo-B-lactamas"/>
</dbReference>
<evidence type="ECO:0000259" key="7">
    <source>
        <dbReference type="SMART" id="SM00849"/>
    </source>
</evidence>
<dbReference type="GO" id="GO:0003684">
    <property type="term" value="F:damaged DNA binding"/>
    <property type="evidence" value="ECO:0007669"/>
    <property type="project" value="TreeGrafter"/>
</dbReference>
<dbReference type="OrthoDB" id="262529at2759"/>
<reference evidence="8" key="2">
    <citation type="submission" date="2022-10" db="EMBL/GenBank/DDBJ databases">
        <authorList>
            <consortium name="ENA_rothamsted_submissions"/>
            <consortium name="culmorum"/>
            <person name="King R."/>
        </authorList>
    </citation>
    <scope>NUCLEOTIDE SEQUENCE</scope>
</reference>
<evidence type="ECO:0000256" key="6">
    <source>
        <dbReference type="SAM" id="Coils"/>
    </source>
</evidence>
<keyword evidence="4" id="KW-0234">DNA repair</keyword>
<name>A0A9N9RJW5_9DIPT</name>
<dbReference type="GO" id="GO:0035312">
    <property type="term" value="F:5'-3' DNA exonuclease activity"/>
    <property type="evidence" value="ECO:0007669"/>
    <property type="project" value="TreeGrafter"/>
</dbReference>
<comment type="similarity">
    <text evidence="2">Belongs to the DNA repair metallo-beta-lactamase (DRMBL) family.</text>
</comment>
<dbReference type="Gene3D" id="3.60.15.10">
    <property type="entry name" value="Ribonuclease Z/Hydroxyacylglutathione hydrolase-like"/>
    <property type="match status" value="1"/>
</dbReference>
<evidence type="ECO:0000313" key="8">
    <source>
        <dbReference type="EMBL" id="CAG9798312.1"/>
    </source>
</evidence>
<dbReference type="SMART" id="SM00849">
    <property type="entry name" value="Lactamase_B"/>
    <property type="match status" value="1"/>
</dbReference>
<dbReference type="EMBL" id="OU895877">
    <property type="protein sequence ID" value="CAG9798312.1"/>
    <property type="molecule type" value="Genomic_DNA"/>
</dbReference>
<dbReference type="PANTHER" id="PTHR23240">
    <property type="entry name" value="DNA CROSS-LINK REPAIR PROTEIN PSO2/SNM1-RELATED"/>
    <property type="match status" value="1"/>
</dbReference>
<keyword evidence="9" id="KW-1185">Reference proteome</keyword>
<dbReference type="Pfam" id="PF07522">
    <property type="entry name" value="DRMBL"/>
    <property type="match status" value="1"/>
</dbReference>
<dbReference type="CDD" id="cd16273">
    <property type="entry name" value="SNM1A-1C-like_MBL-fold"/>
    <property type="match status" value="1"/>
</dbReference>
<evidence type="ECO:0000256" key="3">
    <source>
        <dbReference type="ARBA" id="ARBA00022763"/>
    </source>
</evidence>
<accession>A0A9N9RJW5</accession>
<gene>
    <name evidence="8" type="ORF">CHIRRI_LOCUS1296</name>
</gene>
<keyword evidence="3" id="KW-0227">DNA damage</keyword>
<organism evidence="8 9">
    <name type="scientific">Chironomus riparius</name>
    <dbReference type="NCBI Taxonomy" id="315576"/>
    <lineage>
        <taxon>Eukaryota</taxon>
        <taxon>Metazoa</taxon>
        <taxon>Ecdysozoa</taxon>
        <taxon>Arthropoda</taxon>
        <taxon>Hexapoda</taxon>
        <taxon>Insecta</taxon>
        <taxon>Pterygota</taxon>
        <taxon>Neoptera</taxon>
        <taxon>Endopterygota</taxon>
        <taxon>Diptera</taxon>
        <taxon>Nematocera</taxon>
        <taxon>Chironomoidea</taxon>
        <taxon>Chironomidae</taxon>
        <taxon>Chironominae</taxon>
        <taxon>Chironomus</taxon>
    </lineage>
</organism>
<dbReference type="PANTHER" id="PTHR23240:SF6">
    <property type="entry name" value="DNA CROSS-LINK REPAIR 1A PROTEIN"/>
    <property type="match status" value="1"/>
</dbReference>
<dbReference type="Gene3D" id="3.40.50.12650">
    <property type="match status" value="1"/>
</dbReference>
<comment type="subcellular location">
    <subcellularLocation>
        <location evidence="1">Nucleus</location>
    </subcellularLocation>
</comment>
<feature type="domain" description="Metallo-beta-lactamase" evidence="7">
    <location>
        <begin position="163"/>
        <end position="327"/>
    </location>
</feature>
<dbReference type="AlphaFoldDB" id="A0A9N9RJW5"/>
<protein>
    <recommendedName>
        <fullName evidence="7">Metallo-beta-lactamase domain-containing protein</fullName>
    </recommendedName>
</protein>
<dbReference type="GO" id="GO:0031123">
    <property type="term" value="P:RNA 3'-end processing"/>
    <property type="evidence" value="ECO:0007669"/>
    <property type="project" value="UniProtKB-ARBA"/>
</dbReference>
<evidence type="ECO:0000313" key="9">
    <source>
        <dbReference type="Proteomes" id="UP001153620"/>
    </source>
</evidence>
<dbReference type="SUPFAM" id="SSF56281">
    <property type="entry name" value="Metallo-hydrolase/oxidoreductase"/>
    <property type="match status" value="1"/>
</dbReference>
<keyword evidence="6" id="KW-0175">Coiled coil</keyword>